<dbReference type="AlphaFoldDB" id="A0A1P8MSD8"/>
<dbReference type="PANTHER" id="PTHR46825">
    <property type="entry name" value="D-ALANYL-D-ALANINE-CARBOXYPEPTIDASE/ENDOPEPTIDASE AMPH"/>
    <property type="match status" value="1"/>
</dbReference>
<dbReference type="EMBL" id="CP019312">
    <property type="protein sequence ID" value="APX10996.1"/>
    <property type="molecule type" value="Genomic_DNA"/>
</dbReference>
<accession>A0A1P8MSD8</accession>
<feature type="domain" description="Beta-lactamase-related" evidence="1">
    <location>
        <begin position="15"/>
        <end position="154"/>
    </location>
</feature>
<dbReference type="InterPro" id="IPR001466">
    <property type="entry name" value="Beta-lactam-related"/>
</dbReference>
<dbReference type="PANTHER" id="PTHR46825:SF9">
    <property type="entry name" value="BETA-LACTAMASE-RELATED DOMAIN-CONTAINING PROTEIN"/>
    <property type="match status" value="1"/>
</dbReference>
<dbReference type="STRING" id="299262.BWR18_04295"/>
<proteinExistence type="predicted"/>
<name>A0A1P8MSD8_9RHOB</name>
<dbReference type="Gene3D" id="3.40.710.10">
    <property type="entry name" value="DD-peptidase/beta-lactamase superfamily"/>
    <property type="match status" value="1"/>
</dbReference>
<evidence type="ECO:0000313" key="2">
    <source>
        <dbReference type="EMBL" id="APX10996.1"/>
    </source>
</evidence>
<dbReference type="Proteomes" id="UP000186336">
    <property type="component" value="Chromosome"/>
</dbReference>
<sequence length="285" mass="30654">MLGVGVAGPDGTWQAHRFHGRDDTGATVAELASVSKSVTAVCLMHLVEDGQADWSNSLHNFLEPAPDVTLAELVTHTSGIGPDVTQIAMLGWLGQNAGGQGHFSRQVLDLVNARPAQNGQRGQYAYNNENYALLGLVIETITGQPFFEACQDRLDLPDSIQAGADSGVFQPLGGLVSDVDGYLRFMQTHFGPDSRIAADPFALPHAAMGGGAYYGMGMVFRPFRDSFNFWHFGALCFPKRLNTGSFAVMWEGKVTALAMYDACIDERAMFDLDAGLSAAVYGDRP</sequence>
<organism evidence="2 3">
    <name type="scientific">Tateyamaria omphalii</name>
    <dbReference type="NCBI Taxonomy" id="299262"/>
    <lineage>
        <taxon>Bacteria</taxon>
        <taxon>Pseudomonadati</taxon>
        <taxon>Pseudomonadota</taxon>
        <taxon>Alphaproteobacteria</taxon>
        <taxon>Rhodobacterales</taxon>
        <taxon>Roseobacteraceae</taxon>
        <taxon>Tateyamaria</taxon>
    </lineage>
</organism>
<evidence type="ECO:0000259" key="1">
    <source>
        <dbReference type="Pfam" id="PF00144"/>
    </source>
</evidence>
<dbReference type="InterPro" id="IPR050491">
    <property type="entry name" value="AmpC-like"/>
</dbReference>
<dbReference type="SUPFAM" id="SSF56601">
    <property type="entry name" value="beta-lactamase/transpeptidase-like"/>
    <property type="match status" value="1"/>
</dbReference>
<dbReference type="Pfam" id="PF00144">
    <property type="entry name" value="Beta-lactamase"/>
    <property type="match status" value="1"/>
</dbReference>
<reference evidence="2 3" key="1">
    <citation type="submission" date="2017-01" db="EMBL/GenBank/DDBJ databases">
        <title>Complete genome of Tateyamaria omphalii DOK1-4 isolated from seawater in Dokdo.</title>
        <authorList>
            <person name="Kim J.H."/>
            <person name="Chi W.-J."/>
        </authorList>
    </citation>
    <scope>NUCLEOTIDE SEQUENCE [LARGE SCALE GENOMIC DNA]</scope>
    <source>
        <strain evidence="2 3">DOK1-4</strain>
    </source>
</reference>
<dbReference type="InterPro" id="IPR012338">
    <property type="entry name" value="Beta-lactam/transpept-like"/>
</dbReference>
<dbReference type="KEGG" id="tom:BWR18_04295"/>
<evidence type="ECO:0000313" key="3">
    <source>
        <dbReference type="Proteomes" id="UP000186336"/>
    </source>
</evidence>
<keyword evidence="3" id="KW-1185">Reference proteome</keyword>
<protein>
    <recommendedName>
        <fullName evidence="1">Beta-lactamase-related domain-containing protein</fullName>
    </recommendedName>
</protein>
<gene>
    <name evidence="2" type="ORF">BWR18_04295</name>
</gene>